<accession>A0ABV9W3U0</accession>
<sequence length="72" mass="7733">MDEQASALDWHCGVVADGNQLRSRRWWLANVCGVIGLAGLLTFFGFGPDRWLDKFDRLGSVGGLAVAIAALA</sequence>
<name>A0ABV9W3U0_9ACTN</name>
<keyword evidence="1" id="KW-0812">Transmembrane</keyword>
<dbReference type="RefSeq" id="WP_380119523.1">
    <property type="nucleotide sequence ID" value="NZ_JBHSIU010000041.1"/>
</dbReference>
<gene>
    <name evidence="2" type="ORF">ACFPIJ_29310</name>
</gene>
<keyword evidence="1" id="KW-1133">Transmembrane helix</keyword>
<keyword evidence="1" id="KW-0472">Membrane</keyword>
<reference evidence="3" key="1">
    <citation type="journal article" date="2019" name="Int. J. Syst. Evol. Microbiol.">
        <title>The Global Catalogue of Microorganisms (GCM) 10K type strain sequencing project: providing services to taxonomists for standard genome sequencing and annotation.</title>
        <authorList>
            <consortium name="The Broad Institute Genomics Platform"/>
            <consortium name="The Broad Institute Genome Sequencing Center for Infectious Disease"/>
            <person name="Wu L."/>
            <person name="Ma J."/>
        </authorList>
    </citation>
    <scope>NUCLEOTIDE SEQUENCE [LARGE SCALE GENOMIC DNA]</scope>
    <source>
        <strain evidence="3">CGMCC 4.7152</strain>
    </source>
</reference>
<comment type="caution">
    <text evidence="2">The sequence shown here is derived from an EMBL/GenBank/DDBJ whole genome shotgun (WGS) entry which is preliminary data.</text>
</comment>
<organism evidence="2 3">
    <name type="scientific">Dactylosporangium cerinum</name>
    <dbReference type="NCBI Taxonomy" id="1434730"/>
    <lineage>
        <taxon>Bacteria</taxon>
        <taxon>Bacillati</taxon>
        <taxon>Actinomycetota</taxon>
        <taxon>Actinomycetes</taxon>
        <taxon>Micromonosporales</taxon>
        <taxon>Micromonosporaceae</taxon>
        <taxon>Dactylosporangium</taxon>
    </lineage>
</organism>
<dbReference type="EMBL" id="JBHSIU010000041">
    <property type="protein sequence ID" value="MFC5001922.1"/>
    <property type="molecule type" value="Genomic_DNA"/>
</dbReference>
<evidence type="ECO:0000256" key="1">
    <source>
        <dbReference type="SAM" id="Phobius"/>
    </source>
</evidence>
<proteinExistence type="predicted"/>
<dbReference type="Proteomes" id="UP001595912">
    <property type="component" value="Unassembled WGS sequence"/>
</dbReference>
<evidence type="ECO:0000313" key="3">
    <source>
        <dbReference type="Proteomes" id="UP001595912"/>
    </source>
</evidence>
<feature type="transmembrane region" description="Helical" evidence="1">
    <location>
        <begin position="26"/>
        <end position="47"/>
    </location>
</feature>
<keyword evidence="3" id="KW-1185">Reference proteome</keyword>
<evidence type="ECO:0000313" key="2">
    <source>
        <dbReference type="EMBL" id="MFC5001922.1"/>
    </source>
</evidence>
<protein>
    <submittedName>
        <fullName evidence="2">Uncharacterized protein</fullName>
    </submittedName>
</protein>